<dbReference type="EMBL" id="VYKJ01000002">
    <property type="protein sequence ID" value="KAA9001855.1"/>
    <property type="molecule type" value="Genomic_DNA"/>
</dbReference>
<evidence type="ECO:0000313" key="3">
    <source>
        <dbReference type="Proteomes" id="UP000335415"/>
    </source>
</evidence>
<dbReference type="InterPro" id="IPR019690">
    <property type="entry name" value="DUF2569"/>
</dbReference>
<dbReference type="Proteomes" id="UP000335415">
    <property type="component" value="Unassembled WGS sequence"/>
</dbReference>
<comment type="caution">
    <text evidence="2">The sequence shown here is derived from an EMBL/GenBank/DDBJ whole genome shotgun (WGS) entry which is preliminary data.</text>
</comment>
<reference evidence="2 3" key="1">
    <citation type="submission" date="2019-09" db="EMBL/GenBank/DDBJ databases">
        <authorList>
            <person name="Li Y."/>
        </authorList>
    </citation>
    <scope>NUCLEOTIDE SEQUENCE [LARGE SCALE GENOMIC DNA]</scope>
    <source>
        <strain evidence="2 3">L3-3HA</strain>
    </source>
</reference>
<name>A0A5J5G4R1_9GAMM</name>
<feature type="transmembrane region" description="Helical" evidence="1">
    <location>
        <begin position="90"/>
        <end position="109"/>
    </location>
</feature>
<organism evidence="2 3">
    <name type="scientific">Affinibrenneria salicis</name>
    <dbReference type="NCBI Taxonomy" id="2590031"/>
    <lineage>
        <taxon>Bacteria</taxon>
        <taxon>Pseudomonadati</taxon>
        <taxon>Pseudomonadota</taxon>
        <taxon>Gammaproteobacteria</taxon>
        <taxon>Enterobacterales</taxon>
        <taxon>Pectobacteriaceae</taxon>
        <taxon>Affinibrenneria</taxon>
    </lineage>
</organism>
<dbReference type="RefSeq" id="WP_150434091.1">
    <property type="nucleotide sequence ID" value="NZ_VYKJ01000002.1"/>
</dbReference>
<keyword evidence="1" id="KW-1133">Transmembrane helix</keyword>
<dbReference type="AlphaFoldDB" id="A0A5J5G4R1"/>
<keyword evidence="1" id="KW-0812">Transmembrane</keyword>
<gene>
    <name evidence="2" type="ORF">FJU30_06080</name>
</gene>
<feature type="transmembrane region" description="Helical" evidence="1">
    <location>
        <begin position="115"/>
        <end position="134"/>
    </location>
</feature>
<protein>
    <submittedName>
        <fullName evidence="2">DUF2569 domain-containing protein</fullName>
    </submittedName>
</protein>
<feature type="transmembrane region" description="Helical" evidence="1">
    <location>
        <begin position="57"/>
        <end position="81"/>
    </location>
</feature>
<evidence type="ECO:0000256" key="1">
    <source>
        <dbReference type="SAM" id="Phobius"/>
    </source>
</evidence>
<dbReference type="OrthoDB" id="6504677at2"/>
<dbReference type="Pfam" id="PF10754">
    <property type="entry name" value="DUF2569"/>
    <property type="match status" value="1"/>
</dbReference>
<keyword evidence="3" id="KW-1185">Reference proteome</keyword>
<evidence type="ECO:0000313" key="2">
    <source>
        <dbReference type="EMBL" id="KAA9001855.1"/>
    </source>
</evidence>
<keyword evidence="1" id="KW-0472">Membrane</keyword>
<accession>A0A5J5G4R1</accession>
<feature type="transmembrane region" description="Helical" evidence="1">
    <location>
        <begin position="12"/>
        <end position="37"/>
    </location>
</feature>
<sequence>MSAPASSPPIGGWLLAPLAWLLVTLLSASLMLAFYLLTLITPEARQALFANGETFMLQWSLSLLTTAAIWLYSAWLVWLFFHRSRRFPRLFILWLILTVALALKTFAFSPVTDEAALRNLWLPLLAAAIFAPYISRSRRVKATFTVG</sequence>
<proteinExistence type="predicted"/>